<dbReference type="OrthoDB" id="7056571at2"/>
<dbReference type="InterPro" id="IPR050767">
    <property type="entry name" value="Sel1_AlgK"/>
</dbReference>
<dbReference type="PANTHER" id="PTHR11102:SF160">
    <property type="entry name" value="ERAD-ASSOCIATED E3 UBIQUITIN-PROTEIN LIGASE COMPONENT HRD3"/>
    <property type="match status" value="1"/>
</dbReference>
<dbReference type="AlphaFoldDB" id="A0A1I1YFH2"/>
<protein>
    <recommendedName>
        <fullName evidence="3">Sel1 repeat-containing protein</fullName>
    </recommendedName>
</protein>
<organism evidence="1 2">
    <name type="scientific">Succiniclasticum ruminis DSM 9236</name>
    <dbReference type="NCBI Taxonomy" id="1123323"/>
    <lineage>
        <taxon>Bacteria</taxon>
        <taxon>Bacillati</taxon>
        <taxon>Bacillota</taxon>
        <taxon>Negativicutes</taxon>
        <taxon>Acidaminococcales</taxon>
        <taxon>Acidaminococcaceae</taxon>
        <taxon>Succiniclasticum</taxon>
    </lineage>
</organism>
<dbReference type="SMART" id="SM00671">
    <property type="entry name" value="SEL1"/>
    <property type="match status" value="5"/>
</dbReference>
<dbReference type="STRING" id="1123323.SAMN05216245_102161"/>
<evidence type="ECO:0000313" key="1">
    <source>
        <dbReference type="EMBL" id="SFE17758.1"/>
    </source>
</evidence>
<dbReference type="InterPro" id="IPR006597">
    <property type="entry name" value="Sel1-like"/>
</dbReference>
<dbReference type="Proteomes" id="UP000198896">
    <property type="component" value="Unassembled WGS sequence"/>
</dbReference>
<proteinExistence type="predicted"/>
<name>A0A1I1YFH2_9FIRM</name>
<accession>A0A1I1YFH2</accession>
<dbReference type="PANTHER" id="PTHR11102">
    <property type="entry name" value="SEL-1-LIKE PROTEIN"/>
    <property type="match status" value="1"/>
</dbReference>
<evidence type="ECO:0000313" key="2">
    <source>
        <dbReference type="Proteomes" id="UP000198896"/>
    </source>
</evidence>
<dbReference type="Gene3D" id="1.25.40.10">
    <property type="entry name" value="Tetratricopeptide repeat domain"/>
    <property type="match status" value="1"/>
</dbReference>
<dbReference type="InterPro" id="IPR011990">
    <property type="entry name" value="TPR-like_helical_dom_sf"/>
</dbReference>
<sequence>MDNTSGSITVEEITDAQARFLLNKDQKAFDFIKTAAENGNHEAQQRMFCILARGSEQDEAEGVTWLLKAAEQGYASSQNILGGCYLNGEHMNQNNTEAMKWFRKAAEQGDGFGQYNYGMCFLSGCGVERDIREAIRWFRKAAEQEVGLAQFELAKCYLFGHGAKENKAEATKWLYKAADNGIDAAKTTLFSYFGIEV</sequence>
<dbReference type="Pfam" id="PF08238">
    <property type="entry name" value="Sel1"/>
    <property type="match status" value="5"/>
</dbReference>
<dbReference type="RefSeq" id="WP_093912741.1">
    <property type="nucleotide sequence ID" value="NZ_FONL01000002.1"/>
</dbReference>
<evidence type="ECO:0008006" key="3">
    <source>
        <dbReference type="Google" id="ProtNLM"/>
    </source>
</evidence>
<gene>
    <name evidence="1" type="ORF">SAMN05216245_102161</name>
</gene>
<dbReference type="EMBL" id="FONL01000002">
    <property type="protein sequence ID" value="SFE17758.1"/>
    <property type="molecule type" value="Genomic_DNA"/>
</dbReference>
<keyword evidence="2" id="KW-1185">Reference proteome</keyword>
<reference evidence="1 2" key="1">
    <citation type="submission" date="2016-10" db="EMBL/GenBank/DDBJ databases">
        <authorList>
            <person name="de Groot N.N."/>
        </authorList>
    </citation>
    <scope>NUCLEOTIDE SEQUENCE [LARGE SCALE GENOMIC DNA]</scope>
    <source>
        <strain evidence="1 2">DSM 9236</strain>
    </source>
</reference>
<dbReference type="SUPFAM" id="SSF81901">
    <property type="entry name" value="HCP-like"/>
    <property type="match status" value="1"/>
</dbReference>